<keyword evidence="13" id="KW-1185">Reference proteome</keyword>
<feature type="domain" description="TonB-dependent receptor-like beta-barrel" evidence="10">
    <location>
        <begin position="384"/>
        <end position="990"/>
    </location>
</feature>
<name>A0A1G7D3H0_9FLAO</name>
<sequence>MRYEFQKSMIFIVFLILSFSGAAQIKVTGTVKSNDGIPLLGVTIMEGGSTANGVTTDFDGNFSIELSGSNNELVVSYIGFVTQTIPISENTAITVVLEEDLEQLSEVVVVGYGSVKKSDLTGSVTSVEMDNIPSKPSNSIDGLLQGQVAGVQVVAASDTPGAGAVVRIRGGSSLRGGNDPLVVVDGFPIGYAGDLKQISPQDIASMEVLKDASAAAIYGSRGANGVIIITTKKGAKHSTEVTVSQQNTFTRFTSDLNLWRDPVLMAELSNESRVNGGFTPIYIGARDANGVYYPSVGELKNGDWSYNTRWDDVVFRDPVSNNTNLAIRSQTDRTQFSLSTTYYTNEGVYIDDDYEKLNINLNVIHKIYDDKVTIGGNVIYSKGNRNDNGGLAYWRNPIFPVNLEGNPSNDYFLAGSQDYSHPIALTENRTNKNKFLDFIGSAFVEIQFIPTLKLKTQVNHKFGRSITDYYNPKKYTEDGTFNNGSGGVSNWESSETVAETFLTFNDTFKEKHSLTAMAGFSYQGYEARTSDLKAYDFLNESLGNGNLAAGNPEKQSVANGLSETVMYSGLGRLNYSYEDKYLATFTVRTDGSSKFGANNQWAMFPSGALGWKLHKESFIENLNVFDEFKLRASYGISGNQGISPYLINSRYGQDQYYVNGRWQTTIGPGYVVGQDSQSGKKTWGGIPNPDLKWETTAQFNIGADIAFLNNRIKITADYYKKSTSDLLRERLLSPSSSYDKTWVNDGEIENQGVELTLDGAIVAKEDWGLDAMVIFSKNKNKVVSLGDALASGLNTDALTGFKYEFSGNQVEAFRSIPNILAIGQPINVFYGYKVDGIIQSEAEGLAAGLTGVLAQPGEFKYKDLNEDGVIDENDRAIIGNPNPDFIASFNLNARYKNFDFSLFFNSSIGQDVFNTKAFSEPSNTPLRWTQDNATNNYPSLRDGRTVYMSDWFIEKGSFLRLQNLSVGYTIKDLQTAWLKKGRIFMNGTNLFTLTDFKGYDPELGGDGIYWGGYPKLRNWTLGVELTF</sequence>
<evidence type="ECO:0000256" key="1">
    <source>
        <dbReference type="ARBA" id="ARBA00004571"/>
    </source>
</evidence>
<dbReference type="InterPro" id="IPR039426">
    <property type="entry name" value="TonB-dep_rcpt-like"/>
</dbReference>
<comment type="subcellular location">
    <subcellularLocation>
        <location evidence="1 8">Cell outer membrane</location>
        <topology evidence="1 8">Multi-pass membrane protein</topology>
    </subcellularLocation>
</comment>
<dbReference type="Gene3D" id="2.60.40.1120">
    <property type="entry name" value="Carboxypeptidase-like, regulatory domain"/>
    <property type="match status" value="1"/>
</dbReference>
<gene>
    <name evidence="12" type="ORF">SAMN04487992_101277</name>
</gene>
<dbReference type="SUPFAM" id="SSF56935">
    <property type="entry name" value="Porins"/>
    <property type="match status" value="1"/>
</dbReference>
<evidence type="ECO:0000256" key="7">
    <source>
        <dbReference type="ARBA" id="ARBA00023237"/>
    </source>
</evidence>
<dbReference type="Pfam" id="PF13715">
    <property type="entry name" value="CarbopepD_reg_2"/>
    <property type="match status" value="1"/>
</dbReference>
<dbReference type="SUPFAM" id="SSF49464">
    <property type="entry name" value="Carboxypeptidase regulatory domain-like"/>
    <property type="match status" value="1"/>
</dbReference>
<keyword evidence="3 8" id="KW-1134">Transmembrane beta strand</keyword>
<dbReference type="InterPro" id="IPR023997">
    <property type="entry name" value="TonB-dep_OMP_SusC/RagA_CS"/>
</dbReference>
<dbReference type="Proteomes" id="UP000182114">
    <property type="component" value="Unassembled WGS sequence"/>
</dbReference>
<evidence type="ECO:0000256" key="3">
    <source>
        <dbReference type="ARBA" id="ARBA00022452"/>
    </source>
</evidence>
<dbReference type="eggNOG" id="COG4771">
    <property type="taxonomic scope" value="Bacteria"/>
</dbReference>
<comment type="similarity">
    <text evidence="8 9">Belongs to the TonB-dependent receptor family.</text>
</comment>
<evidence type="ECO:0000256" key="8">
    <source>
        <dbReference type="PROSITE-ProRule" id="PRU01360"/>
    </source>
</evidence>
<dbReference type="AlphaFoldDB" id="A0A1G7D3H0"/>
<dbReference type="InterPro" id="IPR036942">
    <property type="entry name" value="Beta-barrel_TonB_sf"/>
</dbReference>
<dbReference type="EMBL" id="FNBD01000001">
    <property type="protein sequence ID" value="SDE45275.1"/>
    <property type="molecule type" value="Genomic_DNA"/>
</dbReference>
<dbReference type="PROSITE" id="PS52016">
    <property type="entry name" value="TONB_DEPENDENT_REC_3"/>
    <property type="match status" value="1"/>
</dbReference>
<dbReference type="InterPro" id="IPR023996">
    <property type="entry name" value="TonB-dep_OMP_SusC/RagA"/>
</dbReference>
<dbReference type="InterPro" id="IPR008969">
    <property type="entry name" value="CarboxyPept-like_regulatory"/>
</dbReference>
<keyword evidence="7 8" id="KW-0998">Cell outer membrane</keyword>
<dbReference type="Gene3D" id="2.170.130.10">
    <property type="entry name" value="TonB-dependent receptor, plug domain"/>
    <property type="match status" value="1"/>
</dbReference>
<accession>A0A1G7D3H0</accession>
<dbReference type="NCBIfam" id="TIGR04056">
    <property type="entry name" value="OMP_RagA_SusC"/>
    <property type="match status" value="1"/>
</dbReference>
<dbReference type="InterPro" id="IPR000531">
    <property type="entry name" value="Beta-barrel_TonB"/>
</dbReference>
<evidence type="ECO:0000259" key="11">
    <source>
        <dbReference type="Pfam" id="PF07715"/>
    </source>
</evidence>
<dbReference type="InterPro" id="IPR012910">
    <property type="entry name" value="Plug_dom"/>
</dbReference>
<dbReference type="NCBIfam" id="TIGR04057">
    <property type="entry name" value="SusC_RagA_signa"/>
    <property type="match status" value="1"/>
</dbReference>
<dbReference type="GO" id="GO:0009279">
    <property type="term" value="C:cell outer membrane"/>
    <property type="evidence" value="ECO:0007669"/>
    <property type="project" value="UniProtKB-SubCell"/>
</dbReference>
<keyword evidence="4 8" id="KW-0812">Transmembrane</keyword>
<evidence type="ECO:0000256" key="5">
    <source>
        <dbReference type="ARBA" id="ARBA00023077"/>
    </source>
</evidence>
<evidence type="ECO:0000256" key="9">
    <source>
        <dbReference type="RuleBase" id="RU003357"/>
    </source>
</evidence>
<keyword evidence="2 8" id="KW-0813">Transport</keyword>
<keyword evidence="5 9" id="KW-0798">TonB box</keyword>
<dbReference type="Gene3D" id="2.40.170.20">
    <property type="entry name" value="TonB-dependent receptor, beta-barrel domain"/>
    <property type="match status" value="1"/>
</dbReference>
<protein>
    <submittedName>
        <fullName evidence="12">TonB-linked outer membrane protein, SusC/RagA family</fullName>
    </submittedName>
</protein>
<dbReference type="Pfam" id="PF07715">
    <property type="entry name" value="Plug"/>
    <property type="match status" value="1"/>
</dbReference>
<evidence type="ECO:0000256" key="6">
    <source>
        <dbReference type="ARBA" id="ARBA00023136"/>
    </source>
</evidence>
<evidence type="ECO:0000256" key="4">
    <source>
        <dbReference type="ARBA" id="ARBA00022692"/>
    </source>
</evidence>
<proteinExistence type="inferred from homology"/>
<dbReference type="InterPro" id="IPR037066">
    <property type="entry name" value="Plug_dom_sf"/>
</dbReference>
<reference evidence="13" key="1">
    <citation type="submission" date="2016-10" db="EMBL/GenBank/DDBJ databases">
        <authorList>
            <person name="Varghese N."/>
            <person name="Submissions S."/>
        </authorList>
    </citation>
    <scope>NUCLEOTIDE SEQUENCE [LARGE SCALE GENOMIC DNA]</scope>
    <source>
        <strain evidence="13">DSM 24729</strain>
    </source>
</reference>
<evidence type="ECO:0000313" key="12">
    <source>
        <dbReference type="EMBL" id="SDE45275.1"/>
    </source>
</evidence>
<dbReference type="FunFam" id="2.170.130.10:FF:000008">
    <property type="entry name" value="SusC/RagA family TonB-linked outer membrane protein"/>
    <property type="match status" value="1"/>
</dbReference>
<evidence type="ECO:0000259" key="10">
    <source>
        <dbReference type="Pfam" id="PF00593"/>
    </source>
</evidence>
<organism evidence="12 13">
    <name type="scientific">Cellulophaga baltica</name>
    <dbReference type="NCBI Taxonomy" id="76594"/>
    <lineage>
        <taxon>Bacteria</taxon>
        <taxon>Pseudomonadati</taxon>
        <taxon>Bacteroidota</taxon>
        <taxon>Flavobacteriia</taxon>
        <taxon>Flavobacteriales</taxon>
        <taxon>Flavobacteriaceae</taxon>
        <taxon>Cellulophaga</taxon>
    </lineage>
</organism>
<dbReference type="Pfam" id="PF00593">
    <property type="entry name" value="TonB_dep_Rec_b-barrel"/>
    <property type="match status" value="1"/>
</dbReference>
<evidence type="ECO:0000256" key="2">
    <source>
        <dbReference type="ARBA" id="ARBA00022448"/>
    </source>
</evidence>
<feature type="domain" description="TonB-dependent receptor plug" evidence="11">
    <location>
        <begin position="117"/>
        <end position="226"/>
    </location>
</feature>
<keyword evidence="6 8" id="KW-0472">Membrane</keyword>
<evidence type="ECO:0000313" key="13">
    <source>
        <dbReference type="Proteomes" id="UP000182114"/>
    </source>
</evidence>